<evidence type="ECO:0000256" key="2">
    <source>
        <dbReference type="ARBA" id="ARBA00022692"/>
    </source>
</evidence>
<comment type="subcellular location">
    <subcellularLocation>
        <location evidence="1">Membrane</location>
        <topology evidence="1">Multi-pass membrane protein</topology>
    </subcellularLocation>
</comment>
<dbReference type="Proteomes" id="UP000184080">
    <property type="component" value="Unassembled WGS sequence"/>
</dbReference>
<evidence type="ECO:0000256" key="1">
    <source>
        <dbReference type="ARBA" id="ARBA00004141"/>
    </source>
</evidence>
<reference evidence="7 8" key="1">
    <citation type="submission" date="2016-11" db="EMBL/GenBank/DDBJ databases">
        <authorList>
            <person name="Jaros S."/>
            <person name="Januszkiewicz K."/>
            <person name="Wedrychowicz H."/>
        </authorList>
    </citation>
    <scope>NUCLEOTIDE SEQUENCE [LARGE SCALE GENOMIC DNA]</scope>
    <source>
        <strain evidence="7 8">DSM 21864</strain>
    </source>
</reference>
<evidence type="ECO:0000256" key="6">
    <source>
        <dbReference type="SAM" id="Phobius"/>
    </source>
</evidence>
<feature type="transmembrane region" description="Helical" evidence="6">
    <location>
        <begin position="184"/>
        <end position="212"/>
    </location>
</feature>
<feature type="transmembrane region" description="Helical" evidence="6">
    <location>
        <begin position="102"/>
        <end position="125"/>
    </location>
</feature>
<gene>
    <name evidence="7" type="ORF">SAMN05444401_0453</name>
</gene>
<feature type="transmembrane region" description="Helical" evidence="6">
    <location>
        <begin position="25"/>
        <end position="48"/>
    </location>
</feature>
<evidence type="ECO:0000313" key="8">
    <source>
        <dbReference type="Proteomes" id="UP000184080"/>
    </source>
</evidence>
<dbReference type="Gene3D" id="1.20.1080.10">
    <property type="entry name" value="Glycerol uptake facilitator protein"/>
    <property type="match status" value="1"/>
</dbReference>
<dbReference type="GO" id="GO:0005886">
    <property type="term" value="C:plasma membrane"/>
    <property type="evidence" value="ECO:0007669"/>
    <property type="project" value="TreeGrafter"/>
</dbReference>
<dbReference type="STRING" id="1121298.SAMN05444401_0453"/>
<feature type="transmembrane region" description="Helical" evidence="6">
    <location>
        <begin position="224"/>
        <end position="249"/>
    </location>
</feature>
<dbReference type="GO" id="GO:0015499">
    <property type="term" value="F:formate transmembrane transporter activity"/>
    <property type="evidence" value="ECO:0007669"/>
    <property type="project" value="TreeGrafter"/>
</dbReference>
<evidence type="ECO:0000256" key="5">
    <source>
        <dbReference type="ARBA" id="ARBA00049660"/>
    </source>
</evidence>
<evidence type="ECO:0000313" key="7">
    <source>
        <dbReference type="EMBL" id="SHK04117.1"/>
    </source>
</evidence>
<dbReference type="AlphaFoldDB" id="A0A1M6P802"/>
<dbReference type="OrthoDB" id="9786493at2"/>
<proteinExistence type="inferred from homology"/>
<name>A0A1M6P802_9CLOT</name>
<evidence type="ECO:0000256" key="3">
    <source>
        <dbReference type="ARBA" id="ARBA00022989"/>
    </source>
</evidence>
<dbReference type="EMBL" id="FQZO01000014">
    <property type="protein sequence ID" value="SHK04117.1"/>
    <property type="molecule type" value="Genomic_DNA"/>
</dbReference>
<organism evidence="7 8">
    <name type="scientific">Clostridium amylolyticum</name>
    <dbReference type="NCBI Taxonomy" id="1121298"/>
    <lineage>
        <taxon>Bacteria</taxon>
        <taxon>Bacillati</taxon>
        <taxon>Bacillota</taxon>
        <taxon>Clostridia</taxon>
        <taxon>Eubacteriales</taxon>
        <taxon>Clostridiaceae</taxon>
        <taxon>Clostridium</taxon>
    </lineage>
</organism>
<accession>A0A1M6P802</accession>
<dbReference type="InterPro" id="IPR023271">
    <property type="entry name" value="Aquaporin-like"/>
</dbReference>
<dbReference type="RefSeq" id="WP_073012699.1">
    <property type="nucleotide sequence ID" value="NZ_FQZO01000014.1"/>
</dbReference>
<comment type="similarity">
    <text evidence="5">Belongs to the FNT transporter (TC 1.A.16) family.</text>
</comment>
<feature type="transmembrane region" description="Helical" evidence="6">
    <location>
        <begin position="60"/>
        <end position="81"/>
    </location>
</feature>
<dbReference type="InterPro" id="IPR024002">
    <property type="entry name" value="For/NO2_transpt_CS"/>
</dbReference>
<keyword evidence="3 6" id="KW-1133">Transmembrane helix</keyword>
<dbReference type="Pfam" id="PF01226">
    <property type="entry name" value="Form_Nir_trans"/>
    <property type="match status" value="1"/>
</dbReference>
<keyword evidence="8" id="KW-1185">Reference proteome</keyword>
<protein>
    <submittedName>
        <fullName evidence="7">Hydrosulfide channel, FNT family</fullName>
    </submittedName>
</protein>
<dbReference type="PROSITE" id="PS01005">
    <property type="entry name" value="FORMATE_NITRITE_TP_1"/>
    <property type="match status" value="1"/>
</dbReference>
<evidence type="ECO:0000256" key="4">
    <source>
        <dbReference type="ARBA" id="ARBA00023136"/>
    </source>
</evidence>
<dbReference type="PANTHER" id="PTHR30520">
    <property type="entry name" value="FORMATE TRANSPORTER-RELATED"/>
    <property type="match status" value="1"/>
</dbReference>
<dbReference type="PANTHER" id="PTHR30520:SF8">
    <property type="entry name" value="NITRITE TRANSPORTER NIRC"/>
    <property type="match status" value="1"/>
</dbReference>
<keyword evidence="2 6" id="KW-0812">Transmembrane</keyword>
<feature type="transmembrane region" description="Helical" evidence="6">
    <location>
        <begin position="153"/>
        <end position="172"/>
    </location>
</feature>
<dbReference type="InterPro" id="IPR000292">
    <property type="entry name" value="For/NO2_transpt"/>
</dbReference>
<keyword evidence="4 6" id="KW-0472">Membrane</keyword>
<sequence length="252" mass="26981">MEIIEKVSTTAKGKLSLLNKSKGKYIVSSILAGMFVGFAVILMATLGGTLNEAGSPYSKLIMGLSFGVALSLVLMAGADLFTGNNLVMTVGFLNKEIKAIDVLRIWIFSYIGNLIGSIMLALIYVGTGLATGTTGKFFQTASAAKMNAPFGQLFLRGILCNILVCIAVWCSIKLKEESAKLIMIFWCIFAFISSSFEHSVANMTLFSTALLIPHGDKVSWGGFAYNLTAVTLGNMVGGIIFVAAAYFYILKD</sequence>